<evidence type="ECO:0000256" key="9">
    <source>
        <dbReference type="ARBA" id="ARBA00022723"/>
    </source>
</evidence>
<evidence type="ECO:0000313" key="20">
    <source>
        <dbReference type="EMBL" id="KLJ07530.1"/>
    </source>
</evidence>
<keyword evidence="12" id="KW-0539">Nucleus</keyword>
<gene>
    <name evidence="20" type="ORF">EMPG_16982</name>
</gene>
<feature type="region of interest" description="Disordered" evidence="16">
    <location>
        <begin position="145"/>
        <end position="167"/>
    </location>
</feature>
<dbReference type="EMBL" id="LDEV01002804">
    <property type="protein sequence ID" value="KLJ07530.1"/>
    <property type="molecule type" value="Genomic_DNA"/>
</dbReference>
<comment type="catalytic activity">
    <reaction evidence="14">
        <text>L-arginyl-[protein] + S-adenosyl-L-methionine = N(omega)-methyl-L-arginyl-[protein] + S-adenosyl-L-homocysteine + H(+)</text>
        <dbReference type="Rhea" id="RHEA:48100"/>
        <dbReference type="Rhea" id="RHEA-COMP:10532"/>
        <dbReference type="Rhea" id="RHEA-COMP:11990"/>
        <dbReference type="ChEBI" id="CHEBI:15378"/>
        <dbReference type="ChEBI" id="CHEBI:29965"/>
        <dbReference type="ChEBI" id="CHEBI:57856"/>
        <dbReference type="ChEBI" id="CHEBI:59789"/>
        <dbReference type="ChEBI" id="CHEBI:65280"/>
    </reaction>
    <physiologicalReaction direction="left-to-right" evidence="14">
        <dbReference type="Rhea" id="RHEA:48101"/>
    </physiologicalReaction>
</comment>
<feature type="domain" description="Protein arginine N-methyltransferase 3-like C2H2 zinc finger" evidence="18">
    <location>
        <begin position="81"/>
        <end position="125"/>
    </location>
</feature>
<evidence type="ECO:0000256" key="15">
    <source>
        <dbReference type="PROSITE-ProRule" id="PRU01015"/>
    </source>
</evidence>
<keyword evidence="4" id="KW-0963">Cytoplasm</keyword>
<evidence type="ECO:0000256" key="5">
    <source>
        <dbReference type="ARBA" id="ARBA00022553"/>
    </source>
</evidence>
<protein>
    <recommendedName>
        <fullName evidence="3">type I protein arginine methyltransferase</fullName>
        <ecNumber evidence="3">2.1.1.319</ecNumber>
    </recommendedName>
</protein>
<evidence type="ECO:0000256" key="1">
    <source>
        <dbReference type="ARBA" id="ARBA00004123"/>
    </source>
</evidence>
<dbReference type="InterPro" id="IPR025799">
    <property type="entry name" value="Arg_MeTrfase"/>
</dbReference>
<dbReference type="SUPFAM" id="SSF53335">
    <property type="entry name" value="S-adenosyl-L-methionine-dependent methyltransferases"/>
    <property type="match status" value="1"/>
</dbReference>
<comment type="subcellular location">
    <subcellularLocation>
        <location evidence="2">Cytoplasm</location>
        <location evidence="2">Cytosol</location>
    </subcellularLocation>
    <subcellularLocation>
        <location evidence="1">Nucleus</location>
    </subcellularLocation>
</comment>
<dbReference type="InterPro" id="IPR036236">
    <property type="entry name" value="Znf_C2H2_sf"/>
</dbReference>
<dbReference type="EC" id="2.1.1.319" evidence="3"/>
<dbReference type="InterPro" id="IPR029063">
    <property type="entry name" value="SAM-dependent_MTases_sf"/>
</dbReference>
<evidence type="ECO:0000256" key="3">
    <source>
        <dbReference type="ARBA" id="ARBA00011925"/>
    </source>
</evidence>
<dbReference type="Pfam" id="PF22528">
    <property type="entry name" value="PRMT_C"/>
    <property type="match status" value="1"/>
</dbReference>
<dbReference type="PANTHER" id="PTHR11006">
    <property type="entry name" value="PROTEIN ARGININE N-METHYLTRANSFERASE"/>
    <property type="match status" value="1"/>
</dbReference>
<dbReference type="PANTHER" id="PTHR11006:SF116">
    <property type="entry name" value="PROTEIN METHYLTRANSFERASE"/>
    <property type="match status" value="1"/>
</dbReference>
<dbReference type="AlphaFoldDB" id="A0A0H1B812"/>
<feature type="compositionally biased region" description="Low complexity" evidence="16">
    <location>
        <begin position="19"/>
        <end position="30"/>
    </location>
</feature>
<dbReference type="Gene3D" id="2.70.160.11">
    <property type="entry name" value="Hnrnp arginine n-methyltransferase1"/>
    <property type="match status" value="1"/>
</dbReference>
<keyword evidence="11" id="KW-0862">Zinc</keyword>
<evidence type="ECO:0000256" key="8">
    <source>
        <dbReference type="ARBA" id="ARBA00022691"/>
    </source>
</evidence>
<dbReference type="InterPro" id="IPR055135">
    <property type="entry name" value="PRMT_dom"/>
</dbReference>
<evidence type="ECO:0000256" key="11">
    <source>
        <dbReference type="ARBA" id="ARBA00022833"/>
    </source>
</evidence>
<keyword evidence="9" id="KW-0479">Metal-binding</keyword>
<dbReference type="FunFam" id="2.70.160.11:FF:000016">
    <property type="entry name" value="Protein arginine methyltransferase RmtB"/>
    <property type="match status" value="1"/>
</dbReference>
<evidence type="ECO:0000256" key="12">
    <source>
        <dbReference type="ARBA" id="ARBA00023242"/>
    </source>
</evidence>
<comment type="caution">
    <text evidence="20">The sequence shown here is derived from an EMBL/GenBank/DDBJ whole genome shotgun (WGS) entry which is preliminary data.</text>
</comment>
<evidence type="ECO:0000259" key="17">
    <source>
        <dbReference type="Pfam" id="PF13649"/>
    </source>
</evidence>
<dbReference type="Pfam" id="PF21137">
    <property type="entry name" value="ANM3_C2H2_Zf"/>
    <property type="match status" value="1"/>
</dbReference>
<feature type="compositionally biased region" description="Acidic residues" evidence="16">
    <location>
        <begin position="37"/>
        <end position="46"/>
    </location>
</feature>
<evidence type="ECO:0000313" key="21">
    <source>
        <dbReference type="Proteomes" id="UP000053573"/>
    </source>
</evidence>
<evidence type="ECO:0000256" key="16">
    <source>
        <dbReference type="SAM" id="MobiDB-lite"/>
    </source>
</evidence>
<evidence type="ECO:0000259" key="18">
    <source>
        <dbReference type="Pfam" id="PF21137"/>
    </source>
</evidence>
<keyword evidence="21" id="KW-1185">Reference proteome</keyword>
<evidence type="ECO:0000256" key="10">
    <source>
        <dbReference type="ARBA" id="ARBA00022771"/>
    </source>
</evidence>
<evidence type="ECO:0000259" key="19">
    <source>
        <dbReference type="Pfam" id="PF22528"/>
    </source>
</evidence>
<feature type="domain" description="Methyltransferase" evidence="17">
    <location>
        <begin position="263"/>
        <end position="360"/>
    </location>
</feature>
<dbReference type="SUPFAM" id="SSF57667">
    <property type="entry name" value="beta-beta-alpha zinc fingers"/>
    <property type="match status" value="1"/>
</dbReference>
<dbReference type="GO" id="GO:0005634">
    <property type="term" value="C:nucleus"/>
    <property type="evidence" value="ECO:0007669"/>
    <property type="project" value="UniProtKB-SubCell"/>
</dbReference>
<keyword evidence="10" id="KW-0863">Zinc-finger</keyword>
<dbReference type="FunFam" id="3.40.50.150:FF:000034">
    <property type="entry name" value="Protein arginine N-methyltransferase 3"/>
    <property type="match status" value="1"/>
</dbReference>
<sequence length="562" mass="63014">MASSSQQPPPAVHEDSYSDSDSGSSTSDPLDLSKDEGWEDVELDEESEPVTSLFSDKVFPDARSMLNDCKENFHFDLLKVQKDLGLDFLGTIRLVNYIRSEVKAGNSTPDVSSAALFDDERYLRPVLEDDALLYSLDDLAEESDLDQKAGGEGGPGLKEAEVTDPTSRIRELEDELERMRSDFEEYKAIVKRSLDKELNSAFSSVAEKPGASGSGKFHEAESGYFTSYSYNGIHESMLKDSVRTDAYRDFIYDNKSLFKDKVVLDVGCGTGILSMFCAKAGAKMVIAVDNSDIIDRAREIVYDNGFGDVIKCIRGKIEEVELPVPQVDIIVSEWMGYCLLFEAMFDSVIWARDRYLAPDGLMVPSHATLQIAPLADPDLVDSHITFWNSIYGFKMSSMLLNIYDEALVRHIQRAEETIVAKASPFLQLPLHTITVEELTFIKEFEVTLNTDIDALDGWAVWFDMFFMPSRTSKVAEDAVPGDMKKEGYVAFSTGPFDPETHWQQGVFLINRGKKAAKPLRKGQVIKGHVEYRKKDDKSRLLDIGIDWDIEGVEAGRQEWSLQ</sequence>
<dbReference type="OrthoDB" id="7848332at2759"/>
<evidence type="ECO:0000256" key="13">
    <source>
        <dbReference type="ARBA" id="ARBA00047384"/>
    </source>
</evidence>
<feature type="domain" description="Protein arginine N-methyltransferase" evidence="19">
    <location>
        <begin position="366"/>
        <end position="550"/>
    </location>
</feature>
<evidence type="ECO:0000256" key="14">
    <source>
        <dbReference type="ARBA" id="ARBA00049303"/>
    </source>
</evidence>
<reference evidence="21" key="1">
    <citation type="journal article" date="2015" name="PLoS Genet.">
        <title>The dynamic genome and transcriptome of the human fungal pathogen Blastomyces and close relative Emmonsia.</title>
        <authorList>
            <person name="Munoz J.F."/>
            <person name="Gauthier G.M."/>
            <person name="Desjardins C.A."/>
            <person name="Gallo J.E."/>
            <person name="Holder J."/>
            <person name="Sullivan T.D."/>
            <person name="Marty A.J."/>
            <person name="Carmen J.C."/>
            <person name="Chen Z."/>
            <person name="Ding L."/>
            <person name="Gujja S."/>
            <person name="Magrini V."/>
            <person name="Misas E."/>
            <person name="Mitreva M."/>
            <person name="Priest M."/>
            <person name="Saif S."/>
            <person name="Whiston E.A."/>
            <person name="Young S."/>
            <person name="Zeng Q."/>
            <person name="Goldman W.E."/>
            <person name="Mardis E.R."/>
            <person name="Taylor J.W."/>
            <person name="McEwen J.G."/>
            <person name="Clay O.K."/>
            <person name="Klein B.S."/>
            <person name="Cuomo C.A."/>
        </authorList>
    </citation>
    <scope>NUCLEOTIDE SEQUENCE [LARGE SCALE GENOMIC DNA]</scope>
    <source>
        <strain evidence="21">UAMH 139</strain>
    </source>
</reference>
<name>A0A0H1B812_9EURO</name>
<feature type="region of interest" description="Disordered" evidence="16">
    <location>
        <begin position="1"/>
        <end position="46"/>
    </location>
</feature>
<dbReference type="GO" id="GO:0042054">
    <property type="term" value="F:histone methyltransferase activity"/>
    <property type="evidence" value="ECO:0007669"/>
    <property type="project" value="TreeGrafter"/>
</dbReference>
<evidence type="ECO:0000256" key="2">
    <source>
        <dbReference type="ARBA" id="ARBA00004514"/>
    </source>
</evidence>
<dbReference type="GO" id="GO:0008270">
    <property type="term" value="F:zinc ion binding"/>
    <property type="evidence" value="ECO:0007669"/>
    <property type="project" value="UniProtKB-KW"/>
</dbReference>
<dbReference type="CDD" id="cd02440">
    <property type="entry name" value="AdoMet_MTases"/>
    <property type="match status" value="1"/>
</dbReference>
<dbReference type="STRING" id="2060906.A0A0H1B812"/>
<accession>A0A0H1B812</accession>
<evidence type="ECO:0000256" key="7">
    <source>
        <dbReference type="ARBA" id="ARBA00022679"/>
    </source>
</evidence>
<evidence type="ECO:0000256" key="6">
    <source>
        <dbReference type="ARBA" id="ARBA00022603"/>
    </source>
</evidence>
<dbReference type="Proteomes" id="UP000053573">
    <property type="component" value="Unassembled WGS sequence"/>
</dbReference>
<dbReference type="InterPro" id="IPR049482">
    <property type="entry name" value="ANM3-like_C2H2_Zf"/>
</dbReference>
<proteinExistence type="predicted"/>
<dbReference type="GO" id="GO:0005829">
    <property type="term" value="C:cytosol"/>
    <property type="evidence" value="ECO:0007669"/>
    <property type="project" value="UniProtKB-SubCell"/>
</dbReference>
<dbReference type="PROSITE" id="PS51678">
    <property type="entry name" value="SAM_MT_PRMT"/>
    <property type="match status" value="1"/>
</dbReference>
<dbReference type="GO" id="GO:0032259">
    <property type="term" value="P:methylation"/>
    <property type="evidence" value="ECO:0007669"/>
    <property type="project" value="UniProtKB-KW"/>
</dbReference>
<organism evidence="20 21">
    <name type="scientific">Blastomyces silverae</name>
    <dbReference type="NCBI Taxonomy" id="2060906"/>
    <lineage>
        <taxon>Eukaryota</taxon>
        <taxon>Fungi</taxon>
        <taxon>Dikarya</taxon>
        <taxon>Ascomycota</taxon>
        <taxon>Pezizomycotina</taxon>
        <taxon>Eurotiomycetes</taxon>
        <taxon>Eurotiomycetidae</taxon>
        <taxon>Onygenales</taxon>
        <taxon>Ajellomycetaceae</taxon>
        <taxon>Blastomyces</taxon>
    </lineage>
</organism>
<comment type="catalytic activity">
    <reaction evidence="13">
        <text>L-arginyl-[protein] + 2 S-adenosyl-L-methionine = N(omega),N(omega)-dimethyl-L-arginyl-[protein] + 2 S-adenosyl-L-homocysteine + 2 H(+)</text>
        <dbReference type="Rhea" id="RHEA:48096"/>
        <dbReference type="Rhea" id="RHEA-COMP:10532"/>
        <dbReference type="Rhea" id="RHEA-COMP:11991"/>
        <dbReference type="ChEBI" id="CHEBI:15378"/>
        <dbReference type="ChEBI" id="CHEBI:29965"/>
        <dbReference type="ChEBI" id="CHEBI:57856"/>
        <dbReference type="ChEBI" id="CHEBI:59789"/>
        <dbReference type="ChEBI" id="CHEBI:61897"/>
        <dbReference type="EC" id="2.1.1.319"/>
    </reaction>
    <physiologicalReaction direction="left-to-right" evidence="13">
        <dbReference type="Rhea" id="RHEA:48097"/>
    </physiologicalReaction>
</comment>
<evidence type="ECO:0000256" key="4">
    <source>
        <dbReference type="ARBA" id="ARBA00022490"/>
    </source>
</evidence>
<keyword evidence="6 15" id="KW-0489">Methyltransferase</keyword>
<keyword evidence="5" id="KW-0597">Phosphoprotein</keyword>
<keyword evidence="7 15" id="KW-0808">Transferase</keyword>
<dbReference type="InterPro" id="IPR041698">
    <property type="entry name" value="Methyltransf_25"/>
</dbReference>
<keyword evidence="8 15" id="KW-0949">S-adenosyl-L-methionine</keyword>
<dbReference type="Gene3D" id="3.40.50.150">
    <property type="entry name" value="Vaccinia Virus protein VP39"/>
    <property type="match status" value="1"/>
</dbReference>
<dbReference type="GO" id="GO:0035242">
    <property type="term" value="F:protein-arginine omega-N asymmetric methyltransferase activity"/>
    <property type="evidence" value="ECO:0007669"/>
    <property type="project" value="UniProtKB-EC"/>
</dbReference>
<dbReference type="Pfam" id="PF13649">
    <property type="entry name" value="Methyltransf_25"/>
    <property type="match status" value="1"/>
</dbReference>